<keyword evidence="1" id="KW-0732">Signal</keyword>
<dbReference type="EMBL" id="JALLPB020000154">
    <property type="protein sequence ID" value="KAL3816317.1"/>
    <property type="molecule type" value="Genomic_DNA"/>
</dbReference>
<evidence type="ECO:0000313" key="2">
    <source>
        <dbReference type="EMBL" id="KAL3816317.1"/>
    </source>
</evidence>
<proteinExistence type="predicted"/>
<sequence length="159" mass="17393">MTGAWAGAIIHILDGLGVCVLTSQEKWLKMKGILAKRKLMLKVQSPKLSHKELVADWGFLVYVTRTYPGMVPYLKGFHFTIEMWRGGREVEGWKCKEGNDLSIGSNNSLGSLDDTRVGGHGQDLNRAASFTMGGSGDEDEAAACHQIGLKSDQEHAYAP</sequence>
<protein>
    <submittedName>
        <fullName evidence="2">Uncharacterized protein</fullName>
    </submittedName>
</protein>
<dbReference type="AlphaFoldDB" id="A0ABD3RVT0"/>
<reference evidence="2 3" key="1">
    <citation type="submission" date="2024-10" db="EMBL/GenBank/DDBJ databases">
        <title>Updated reference genomes for cyclostephanoid diatoms.</title>
        <authorList>
            <person name="Roberts W.R."/>
            <person name="Alverson A.J."/>
        </authorList>
    </citation>
    <scope>NUCLEOTIDE SEQUENCE [LARGE SCALE GENOMIC DNA]</scope>
    <source>
        <strain evidence="2 3">AJA228-03</strain>
    </source>
</reference>
<evidence type="ECO:0000256" key="1">
    <source>
        <dbReference type="SAM" id="SignalP"/>
    </source>
</evidence>
<organism evidence="2 3">
    <name type="scientific">Cyclostephanos tholiformis</name>
    <dbReference type="NCBI Taxonomy" id="382380"/>
    <lineage>
        <taxon>Eukaryota</taxon>
        <taxon>Sar</taxon>
        <taxon>Stramenopiles</taxon>
        <taxon>Ochrophyta</taxon>
        <taxon>Bacillariophyta</taxon>
        <taxon>Coscinodiscophyceae</taxon>
        <taxon>Thalassiosirophycidae</taxon>
        <taxon>Stephanodiscales</taxon>
        <taxon>Stephanodiscaceae</taxon>
        <taxon>Cyclostephanos</taxon>
    </lineage>
</organism>
<keyword evidence="3" id="KW-1185">Reference proteome</keyword>
<evidence type="ECO:0000313" key="3">
    <source>
        <dbReference type="Proteomes" id="UP001530377"/>
    </source>
</evidence>
<accession>A0ABD3RVT0</accession>
<comment type="caution">
    <text evidence="2">The sequence shown here is derived from an EMBL/GenBank/DDBJ whole genome shotgun (WGS) entry which is preliminary data.</text>
</comment>
<name>A0ABD3RVT0_9STRA</name>
<feature type="chain" id="PRO_5044821962" evidence="1">
    <location>
        <begin position="16"/>
        <end position="159"/>
    </location>
</feature>
<gene>
    <name evidence="2" type="ORF">ACHAXA_008388</name>
</gene>
<dbReference type="Proteomes" id="UP001530377">
    <property type="component" value="Unassembled WGS sequence"/>
</dbReference>
<feature type="signal peptide" evidence="1">
    <location>
        <begin position="1"/>
        <end position="15"/>
    </location>
</feature>